<dbReference type="EMBL" id="SPUK01000003">
    <property type="protein sequence ID" value="TQV98388.1"/>
    <property type="molecule type" value="Genomic_DNA"/>
</dbReference>
<reference evidence="3 4" key="1">
    <citation type="journal article" date="2019" name="Appl. Microbiol. Biotechnol.">
        <title>Genome sequence of Isaria javanica and comparative genome analysis insights into family S53 peptidase evolution in fungal entomopathogens.</title>
        <authorList>
            <person name="Lin R."/>
            <person name="Zhang X."/>
            <person name="Xin B."/>
            <person name="Zou M."/>
            <person name="Gao Y."/>
            <person name="Qin F."/>
            <person name="Hu Q."/>
            <person name="Xie B."/>
            <person name="Cheng X."/>
        </authorList>
    </citation>
    <scope>NUCLEOTIDE SEQUENCE [LARGE SCALE GENOMIC DNA]</scope>
    <source>
        <strain evidence="3 4">IJ1G</strain>
    </source>
</reference>
<evidence type="ECO:0000313" key="4">
    <source>
        <dbReference type="Proteomes" id="UP000315783"/>
    </source>
</evidence>
<keyword evidence="4" id="KW-1185">Reference proteome</keyword>
<dbReference type="AlphaFoldDB" id="A0A545W6I9"/>
<evidence type="ECO:0000313" key="3">
    <source>
        <dbReference type="EMBL" id="TQV98388.1"/>
    </source>
</evidence>
<feature type="chain" id="PRO_5022123699" evidence="2">
    <location>
        <begin position="26"/>
        <end position="221"/>
    </location>
</feature>
<comment type="caution">
    <text evidence="3">The sequence shown here is derived from an EMBL/GenBank/DDBJ whole genome shotgun (WGS) entry which is preliminary data.</text>
</comment>
<dbReference type="Proteomes" id="UP000315783">
    <property type="component" value="Unassembled WGS sequence"/>
</dbReference>
<feature type="transmembrane region" description="Helical" evidence="1">
    <location>
        <begin position="155"/>
        <end position="176"/>
    </location>
</feature>
<organism evidence="3 4">
    <name type="scientific">Cordyceps javanica</name>
    <dbReference type="NCBI Taxonomy" id="43265"/>
    <lineage>
        <taxon>Eukaryota</taxon>
        <taxon>Fungi</taxon>
        <taxon>Dikarya</taxon>
        <taxon>Ascomycota</taxon>
        <taxon>Pezizomycotina</taxon>
        <taxon>Sordariomycetes</taxon>
        <taxon>Hypocreomycetidae</taxon>
        <taxon>Hypocreales</taxon>
        <taxon>Cordycipitaceae</taxon>
        <taxon>Cordyceps</taxon>
    </lineage>
</organism>
<feature type="signal peptide" evidence="2">
    <location>
        <begin position="1"/>
        <end position="25"/>
    </location>
</feature>
<proteinExistence type="predicted"/>
<gene>
    <name evidence="3" type="ORF">IF1G_02468</name>
</gene>
<sequence>MKSIFVSITTLAFCAFAAPSVPSIAEESLAAPDADVAQPEFAVFKRAQTTEDLISAIKKATNNVNTVGATINVTLSKVKSGAMTKQAGSQQTKNELQKVLNEFSSLVAQILAAFHVAVPKELLKLVVDAVDGFVQAVVLIVGAVINTIGFGGIPLSFFTIGLNLFTSLFTGLVGIFGREIAAGLLLVTKNLIGGLNGQMSTILGPILNFDAGILSQLVPRQ</sequence>
<name>A0A545W6I9_9HYPO</name>
<evidence type="ECO:0000256" key="1">
    <source>
        <dbReference type="SAM" id="Phobius"/>
    </source>
</evidence>
<dbReference type="OrthoDB" id="4870638at2759"/>
<keyword evidence="1" id="KW-1133">Transmembrane helix</keyword>
<protein>
    <submittedName>
        <fullName evidence="3">Uncharacterized protein</fullName>
    </submittedName>
</protein>
<feature type="transmembrane region" description="Helical" evidence="1">
    <location>
        <begin position="99"/>
        <end position="118"/>
    </location>
</feature>
<keyword evidence="1" id="KW-0472">Membrane</keyword>
<feature type="transmembrane region" description="Helical" evidence="1">
    <location>
        <begin position="125"/>
        <end position="149"/>
    </location>
</feature>
<keyword evidence="2" id="KW-0732">Signal</keyword>
<keyword evidence="1" id="KW-0812">Transmembrane</keyword>
<accession>A0A545W6I9</accession>
<evidence type="ECO:0000256" key="2">
    <source>
        <dbReference type="SAM" id="SignalP"/>
    </source>
</evidence>